<proteinExistence type="inferred from homology"/>
<accession>A0ABW8A7R2</accession>
<evidence type="ECO:0000313" key="4">
    <source>
        <dbReference type="Proteomes" id="UP001612928"/>
    </source>
</evidence>
<dbReference type="InterPro" id="IPR023006">
    <property type="entry name" value="YchJ-like"/>
</dbReference>
<dbReference type="Gene3D" id="3.10.450.50">
    <property type="match status" value="1"/>
</dbReference>
<protein>
    <recommendedName>
        <fullName evidence="1">UPF0225 protein ACIBP5_22805</fullName>
    </recommendedName>
</protein>
<reference evidence="3 4" key="1">
    <citation type="submission" date="2024-10" db="EMBL/GenBank/DDBJ databases">
        <title>The Natural Products Discovery Center: Release of the First 8490 Sequenced Strains for Exploring Actinobacteria Biosynthetic Diversity.</title>
        <authorList>
            <person name="Kalkreuter E."/>
            <person name="Kautsar S.A."/>
            <person name="Yang D."/>
            <person name="Bader C.D."/>
            <person name="Teijaro C.N."/>
            <person name="Fluegel L."/>
            <person name="Davis C.M."/>
            <person name="Simpson J.R."/>
            <person name="Lauterbach L."/>
            <person name="Steele A.D."/>
            <person name="Gui C."/>
            <person name="Meng S."/>
            <person name="Li G."/>
            <person name="Viehrig K."/>
            <person name="Ye F."/>
            <person name="Su P."/>
            <person name="Kiefer A.F."/>
            <person name="Nichols A."/>
            <person name="Cepeda A.J."/>
            <person name="Yan W."/>
            <person name="Fan B."/>
            <person name="Jiang Y."/>
            <person name="Adhikari A."/>
            <person name="Zheng C.-J."/>
            <person name="Schuster L."/>
            <person name="Cowan T.M."/>
            <person name="Smanski M.J."/>
            <person name="Chevrette M.G."/>
            <person name="De Carvalho L.P.S."/>
            <person name="Shen B."/>
        </authorList>
    </citation>
    <scope>NUCLEOTIDE SEQUENCE [LARGE SCALE GENOMIC DNA]</scope>
    <source>
        <strain evidence="3 4">NPDC049503</strain>
    </source>
</reference>
<dbReference type="InterPro" id="IPR032710">
    <property type="entry name" value="NTF2-like_dom_sf"/>
</dbReference>
<dbReference type="Proteomes" id="UP001612928">
    <property type="component" value="Unassembled WGS sequence"/>
</dbReference>
<dbReference type="HAMAP" id="MF_00612">
    <property type="entry name" value="UPF0225"/>
    <property type="match status" value="1"/>
</dbReference>
<dbReference type="Pfam" id="PF17775">
    <property type="entry name" value="YchJ_M-like"/>
    <property type="match status" value="1"/>
</dbReference>
<comment type="caution">
    <text evidence="3">The sequence shown here is derived from an EMBL/GenBank/DDBJ whole genome shotgun (WGS) entry which is preliminary data.</text>
</comment>
<evidence type="ECO:0000259" key="2">
    <source>
        <dbReference type="Pfam" id="PF17775"/>
    </source>
</evidence>
<name>A0ABW8A7R2_9ACTN</name>
<dbReference type="InterPro" id="IPR048469">
    <property type="entry name" value="YchJ-like_M"/>
</dbReference>
<sequence length="135" mass="14808">MSPRAPAAGCPCGLPAPYPACCGRFHRGQGAAPTAELLMRSRFSAFAVGDEAYLLRTWHPAGRPARLDLDPRVRWVRLEILRTDGGSVVHTEGTVRFRAHYVERGRAGQMEEHSRFARVDGRWVYAGALPAPTPG</sequence>
<dbReference type="EMBL" id="JBITMB010000005">
    <property type="protein sequence ID" value="MFI7442809.1"/>
    <property type="molecule type" value="Genomic_DNA"/>
</dbReference>
<dbReference type="RefSeq" id="WP_101789678.1">
    <property type="nucleotide sequence ID" value="NZ_JBITMB010000005.1"/>
</dbReference>
<dbReference type="SUPFAM" id="SSF54427">
    <property type="entry name" value="NTF2-like"/>
    <property type="match status" value="1"/>
</dbReference>
<evidence type="ECO:0000256" key="1">
    <source>
        <dbReference type="HAMAP-Rule" id="MF_00612"/>
    </source>
</evidence>
<gene>
    <name evidence="3" type="ORF">ACIBP5_22805</name>
</gene>
<evidence type="ECO:0000313" key="3">
    <source>
        <dbReference type="EMBL" id="MFI7442809.1"/>
    </source>
</evidence>
<keyword evidence="4" id="KW-1185">Reference proteome</keyword>
<organism evidence="3 4">
    <name type="scientific">Nonomuraea indica</name>
    <dbReference type="NCBI Taxonomy" id="1581193"/>
    <lineage>
        <taxon>Bacteria</taxon>
        <taxon>Bacillati</taxon>
        <taxon>Actinomycetota</taxon>
        <taxon>Actinomycetes</taxon>
        <taxon>Streptosporangiales</taxon>
        <taxon>Streptosporangiaceae</taxon>
        <taxon>Nonomuraea</taxon>
    </lineage>
</organism>
<feature type="domain" description="YchJ-like middle NTF2-like" evidence="2">
    <location>
        <begin position="34"/>
        <end position="126"/>
    </location>
</feature>
<comment type="similarity">
    <text evidence="1">Belongs to the UPF0225 family.</text>
</comment>